<dbReference type="KEGG" id="sfk:KY5_7831"/>
<organism evidence="5 6">
    <name type="scientific">Streptomyces formicae</name>
    <dbReference type="NCBI Taxonomy" id="1616117"/>
    <lineage>
        <taxon>Bacteria</taxon>
        <taxon>Bacillati</taxon>
        <taxon>Actinomycetota</taxon>
        <taxon>Actinomycetes</taxon>
        <taxon>Kitasatosporales</taxon>
        <taxon>Streptomycetaceae</taxon>
        <taxon>Streptomyces</taxon>
    </lineage>
</organism>
<dbReference type="Gene3D" id="1.10.287.160">
    <property type="entry name" value="HR1 repeat"/>
    <property type="match status" value="1"/>
</dbReference>
<evidence type="ECO:0000313" key="6">
    <source>
        <dbReference type="Proteomes" id="UP000221011"/>
    </source>
</evidence>
<dbReference type="InterPro" id="IPR036390">
    <property type="entry name" value="WH_DNA-bd_sf"/>
</dbReference>
<dbReference type="AlphaFoldDB" id="A0A291QMB7"/>
<evidence type="ECO:0008006" key="7">
    <source>
        <dbReference type="Google" id="ProtNLM"/>
    </source>
</evidence>
<dbReference type="Gene3D" id="1.10.10.10">
    <property type="entry name" value="Winged helix-like DNA-binding domain superfamily/Winged helix DNA-binding domain"/>
    <property type="match status" value="1"/>
</dbReference>
<keyword evidence="2" id="KW-0238">DNA-binding</keyword>
<dbReference type="EMBL" id="CP022685">
    <property type="protein sequence ID" value="ATL32849.1"/>
    <property type="molecule type" value="Genomic_DNA"/>
</dbReference>
<protein>
    <recommendedName>
        <fullName evidence="7">HTH marR-type domain-containing protein</fullName>
    </recommendedName>
</protein>
<evidence type="ECO:0000313" key="5">
    <source>
        <dbReference type="EMBL" id="ATL32849.1"/>
    </source>
</evidence>
<dbReference type="Proteomes" id="UP000221011">
    <property type="component" value="Chromosome"/>
</dbReference>
<sequence length="186" mass="21024">MSPRADQEPGPEPRKQDSGPEEEVLAWIERVASWFMQQAGWPPIMGRTMGWLMVCDPAEQSAAQIATAVQASRASLTNTLRLLTEARMVEAVTRTGERATYYRITEDAWSGVLKRRLESMTSFVDITAEGLRLFPEGEARAARVRGAHRMFTWLHSEAEPMWKRWEAVNRADQQGNSDEESDGMPL</sequence>
<name>A0A291QMB7_9ACTN</name>
<feature type="compositionally biased region" description="Basic and acidic residues" evidence="4">
    <location>
        <begin position="1"/>
        <end position="18"/>
    </location>
</feature>
<gene>
    <name evidence="5" type="ORF">KY5_7831</name>
</gene>
<dbReference type="GO" id="GO:0003677">
    <property type="term" value="F:DNA binding"/>
    <property type="evidence" value="ECO:0007669"/>
    <property type="project" value="UniProtKB-KW"/>
</dbReference>
<evidence type="ECO:0000256" key="1">
    <source>
        <dbReference type="ARBA" id="ARBA00023015"/>
    </source>
</evidence>
<keyword evidence="6" id="KW-1185">Reference proteome</keyword>
<reference evidence="5 6" key="1">
    <citation type="submission" date="2017-08" db="EMBL/GenBank/DDBJ databases">
        <title>Complete Genome Sequence of Streptomyces formicae KY5, the formicamycin producer.</title>
        <authorList>
            <person name="Holmes N.A."/>
            <person name="Devine R."/>
            <person name="Qin Z."/>
            <person name="Seipke R.F."/>
            <person name="Wilkinson B."/>
            <person name="Hutchings M.I."/>
        </authorList>
    </citation>
    <scope>NUCLEOTIDE SEQUENCE [LARGE SCALE GENOMIC DNA]</scope>
    <source>
        <strain evidence="5 6">KY5</strain>
    </source>
</reference>
<evidence type="ECO:0000256" key="4">
    <source>
        <dbReference type="SAM" id="MobiDB-lite"/>
    </source>
</evidence>
<evidence type="ECO:0000256" key="3">
    <source>
        <dbReference type="ARBA" id="ARBA00023163"/>
    </source>
</evidence>
<evidence type="ECO:0000256" key="2">
    <source>
        <dbReference type="ARBA" id="ARBA00023125"/>
    </source>
</evidence>
<keyword evidence="3" id="KW-0804">Transcription</keyword>
<dbReference type="RefSeq" id="WP_199843453.1">
    <property type="nucleotide sequence ID" value="NZ_CP022685.1"/>
</dbReference>
<dbReference type="InterPro" id="IPR036388">
    <property type="entry name" value="WH-like_DNA-bd_sf"/>
</dbReference>
<dbReference type="PANTHER" id="PTHR38465">
    <property type="entry name" value="HTH-TYPE TRANSCRIPTIONAL REGULATOR MJ1563-RELATED"/>
    <property type="match status" value="1"/>
</dbReference>
<proteinExistence type="predicted"/>
<keyword evidence="1" id="KW-0805">Transcription regulation</keyword>
<dbReference type="InterPro" id="IPR052362">
    <property type="entry name" value="HTH-GbsR_regulator"/>
</dbReference>
<dbReference type="SUPFAM" id="SSF46785">
    <property type="entry name" value="Winged helix' DNA-binding domain"/>
    <property type="match status" value="1"/>
</dbReference>
<accession>A0A291QMB7</accession>
<dbReference type="PANTHER" id="PTHR38465:SF2">
    <property type="entry name" value="HTH-TYPE TRANSCRIPTIONAL REGULATOR MMPR5"/>
    <property type="match status" value="1"/>
</dbReference>
<feature type="region of interest" description="Disordered" evidence="4">
    <location>
        <begin position="1"/>
        <end position="21"/>
    </location>
</feature>